<dbReference type="InterPro" id="IPR033121">
    <property type="entry name" value="PEPTIDASE_A1"/>
</dbReference>
<dbReference type="PANTHER" id="PTHR47966:SF73">
    <property type="entry name" value="PEPTIDASE A1 DOMAIN-CONTAINING PROTEIN"/>
    <property type="match status" value="1"/>
</dbReference>
<dbReference type="SUPFAM" id="SSF50630">
    <property type="entry name" value="Acid proteases"/>
    <property type="match status" value="1"/>
</dbReference>
<dbReference type="InterPro" id="IPR034164">
    <property type="entry name" value="Pepsin-like_dom"/>
</dbReference>
<reference evidence="4 5" key="1">
    <citation type="submission" date="2024-01" db="EMBL/GenBank/DDBJ databases">
        <title>A draft genome for a cacao thread blight-causing isolate of Paramarasmius palmivorus.</title>
        <authorList>
            <person name="Baruah I.K."/>
            <person name="Bukari Y."/>
            <person name="Amoako-Attah I."/>
            <person name="Meinhardt L.W."/>
            <person name="Bailey B.A."/>
            <person name="Cohen S.P."/>
        </authorList>
    </citation>
    <scope>NUCLEOTIDE SEQUENCE [LARGE SCALE GENOMIC DNA]</scope>
    <source>
        <strain evidence="4 5">GH-12</strain>
    </source>
</reference>
<dbReference type="InterPro" id="IPR021109">
    <property type="entry name" value="Peptidase_aspartic_dom_sf"/>
</dbReference>
<dbReference type="PANTHER" id="PTHR47966">
    <property type="entry name" value="BETA-SITE APP-CLEAVING ENZYME, ISOFORM A-RELATED"/>
    <property type="match status" value="1"/>
</dbReference>
<evidence type="ECO:0000256" key="2">
    <source>
        <dbReference type="SAM" id="MobiDB-lite"/>
    </source>
</evidence>
<evidence type="ECO:0000313" key="4">
    <source>
        <dbReference type="EMBL" id="KAK7021341.1"/>
    </source>
</evidence>
<dbReference type="Proteomes" id="UP001383192">
    <property type="component" value="Unassembled WGS sequence"/>
</dbReference>
<protein>
    <recommendedName>
        <fullName evidence="3">Peptidase A1 domain-containing protein</fullName>
    </recommendedName>
</protein>
<evidence type="ECO:0000256" key="1">
    <source>
        <dbReference type="ARBA" id="ARBA00007447"/>
    </source>
</evidence>
<dbReference type="GO" id="GO:0004190">
    <property type="term" value="F:aspartic-type endopeptidase activity"/>
    <property type="evidence" value="ECO:0007669"/>
    <property type="project" value="InterPro"/>
</dbReference>
<name>A0AAW0B639_9AGAR</name>
<evidence type="ECO:0000259" key="3">
    <source>
        <dbReference type="PROSITE" id="PS51767"/>
    </source>
</evidence>
<evidence type="ECO:0000313" key="5">
    <source>
        <dbReference type="Proteomes" id="UP001383192"/>
    </source>
</evidence>
<comment type="caution">
    <text evidence="4">The sequence shown here is derived from an EMBL/GenBank/DDBJ whole genome shotgun (WGS) entry which is preliminary data.</text>
</comment>
<organism evidence="4 5">
    <name type="scientific">Paramarasmius palmivorus</name>
    <dbReference type="NCBI Taxonomy" id="297713"/>
    <lineage>
        <taxon>Eukaryota</taxon>
        <taxon>Fungi</taxon>
        <taxon>Dikarya</taxon>
        <taxon>Basidiomycota</taxon>
        <taxon>Agaricomycotina</taxon>
        <taxon>Agaricomycetes</taxon>
        <taxon>Agaricomycetidae</taxon>
        <taxon>Agaricales</taxon>
        <taxon>Marasmiineae</taxon>
        <taxon>Marasmiaceae</taxon>
        <taxon>Paramarasmius</taxon>
    </lineage>
</organism>
<dbReference type="Gene3D" id="2.40.70.10">
    <property type="entry name" value="Acid Proteases"/>
    <property type="match status" value="2"/>
</dbReference>
<dbReference type="Pfam" id="PF00026">
    <property type="entry name" value="Asp"/>
    <property type="match status" value="1"/>
</dbReference>
<dbReference type="PROSITE" id="PS51767">
    <property type="entry name" value="PEPTIDASE_A1"/>
    <property type="match status" value="1"/>
</dbReference>
<dbReference type="AlphaFoldDB" id="A0AAW0B639"/>
<accession>A0AAW0B639</accession>
<feature type="domain" description="Peptidase A1" evidence="3">
    <location>
        <begin position="1"/>
        <end position="326"/>
    </location>
</feature>
<dbReference type="GO" id="GO:0006508">
    <property type="term" value="P:proteolysis"/>
    <property type="evidence" value="ECO:0007669"/>
    <property type="project" value="InterPro"/>
</dbReference>
<keyword evidence="5" id="KW-1185">Reference proteome</keyword>
<sequence>MRQKPPTTTDTGLTADLVYGVGQVNGPIHTADIVFNSFKVADQAYVLVNTSKDIANTTEGTGLLGLGPSSSSVLRRGMKTGTANPVLDRIFIQNTTTPNYITVLLSRASESPSVKLQEDQQGVLTIGEVVPEYSEVQNMPKLQALTDSAATHWVTLLDSNGIIGPDGKKIRTTTTVQNPKGKSDQLAVMFDTGTSLPQVCGHTVLGIPPDSNLLSIQLPSSVLTAIYGRVPGAQFLKERGYWRLPCDYELNVTFVLGGREYPISPLDMTLPIGQENGKPVCISYFKETPAGSKTGYDAILGMAFLRNVYQLLNYGDFVDGSNSTVADPYMQLLTTIDKGAAHRDFVNLRLGGTDTSGSQKALLPPPPNSEAPPNSDADGPPVRAANGAAGIHPSHALFVMSASLLLSFFLYS</sequence>
<dbReference type="InterPro" id="IPR001461">
    <property type="entry name" value="Aspartic_peptidase_A1"/>
</dbReference>
<dbReference type="CDD" id="cd05471">
    <property type="entry name" value="pepsin_like"/>
    <property type="match status" value="1"/>
</dbReference>
<proteinExistence type="inferred from homology"/>
<gene>
    <name evidence="4" type="ORF">VNI00_017444</name>
</gene>
<dbReference type="EMBL" id="JAYKXP010000172">
    <property type="protein sequence ID" value="KAK7021341.1"/>
    <property type="molecule type" value="Genomic_DNA"/>
</dbReference>
<comment type="similarity">
    <text evidence="1">Belongs to the peptidase A1 family.</text>
</comment>
<feature type="region of interest" description="Disordered" evidence="2">
    <location>
        <begin position="352"/>
        <end position="386"/>
    </location>
</feature>